<feature type="domain" description="VOC" evidence="1">
    <location>
        <begin position="4"/>
        <end position="121"/>
    </location>
</feature>
<sequence>MRVVGGYAVVVTDRLRECRDFYAGRLGFAVVFEADWFVLLDAGGVAVAFMRPEHPSAPPSPGPHAGDGAFLTVQVADAAAEYETLRAGGARFALPLTDEPWGQRRFGLVDPAGQWVDVVEQTEPEPGWWDPYLA</sequence>
<dbReference type="Pfam" id="PF00903">
    <property type="entry name" value="Glyoxalase"/>
    <property type="match status" value="1"/>
</dbReference>
<reference evidence="3" key="1">
    <citation type="submission" date="2016-10" db="EMBL/GenBank/DDBJ databases">
        <authorList>
            <person name="Varghese N."/>
            <person name="Submissions S."/>
        </authorList>
    </citation>
    <scope>NUCLEOTIDE SEQUENCE [LARGE SCALE GENOMIC DNA]</scope>
    <source>
        <strain evidence="3">DSM 45237</strain>
    </source>
</reference>
<evidence type="ECO:0000313" key="3">
    <source>
        <dbReference type="Proteomes" id="UP000181980"/>
    </source>
</evidence>
<dbReference type="Gene3D" id="3.30.720.120">
    <property type="match status" value="1"/>
</dbReference>
<protein>
    <submittedName>
        <fullName evidence="2">Glyoxalase-like domain-containing protein</fullName>
    </submittedName>
</protein>
<dbReference type="Proteomes" id="UP000181980">
    <property type="component" value="Unassembled WGS sequence"/>
</dbReference>
<dbReference type="SUPFAM" id="SSF54593">
    <property type="entry name" value="Glyoxalase/Bleomycin resistance protein/Dihydroxybiphenyl dioxygenase"/>
    <property type="match status" value="1"/>
</dbReference>
<dbReference type="RefSeq" id="WP_069112560.1">
    <property type="nucleotide sequence ID" value="NZ_FNUC01000004.1"/>
</dbReference>
<gene>
    <name evidence="2" type="ORF">SAMN04488561_5715</name>
</gene>
<name>A0A1H5PTE0_9ACTN</name>
<dbReference type="STRING" id="561176.SAMN04488561_5715"/>
<dbReference type="InterPro" id="IPR037523">
    <property type="entry name" value="VOC_core"/>
</dbReference>
<dbReference type="OrthoDB" id="9798201at2"/>
<proteinExistence type="predicted"/>
<dbReference type="InterPro" id="IPR029068">
    <property type="entry name" value="Glyas_Bleomycin-R_OHBP_Dase"/>
</dbReference>
<evidence type="ECO:0000259" key="1">
    <source>
        <dbReference type="PROSITE" id="PS51819"/>
    </source>
</evidence>
<dbReference type="AlphaFoldDB" id="A0A1H5PTE0"/>
<evidence type="ECO:0000313" key="2">
    <source>
        <dbReference type="EMBL" id="SEF17130.1"/>
    </source>
</evidence>
<accession>A0A1H5PTE0</accession>
<dbReference type="InterPro" id="IPR004360">
    <property type="entry name" value="Glyas_Fos-R_dOase_dom"/>
</dbReference>
<dbReference type="PROSITE" id="PS51819">
    <property type="entry name" value="VOC"/>
    <property type="match status" value="1"/>
</dbReference>
<keyword evidence="3" id="KW-1185">Reference proteome</keyword>
<organism evidence="2 3">
    <name type="scientific">Jiangella alba</name>
    <dbReference type="NCBI Taxonomy" id="561176"/>
    <lineage>
        <taxon>Bacteria</taxon>
        <taxon>Bacillati</taxon>
        <taxon>Actinomycetota</taxon>
        <taxon>Actinomycetes</taxon>
        <taxon>Jiangellales</taxon>
        <taxon>Jiangellaceae</taxon>
        <taxon>Jiangella</taxon>
    </lineage>
</organism>
<dbReference type="Gene3D" id="3.30.720.110">
    <property type="match status" value="1"/>
</dbReference>
<dbReference type="EMBL" id="FNUC01000004">
    <property type="protein sequence ID" value="SEF17130.1"/>
    <property type="molecule type" value="Genomic_DNA"/>
</dbReference>